<dbReference type="SUPFAM" id="SSF103657">
    <property type="entry name" value="BAR/IMD domain-like"/>
    <property type="match status" value="1"/>
</dbReference>
<gene>
    <name evidence="3" type="ORF">CAPTEDRAFT_211828</name>
</gene>
<dbReference type="EMBL" id="AMQN01009263">
    <property type="status" value="NOT_ANNOTATED_CDS"/>
    <property type="molecule type" value="Genomic_DNA"/>
</dbReference>
<accession>R7UDP0</accession>
<dbReference type="AlphaFoldDB" id="R7UDP0"/>
<evidence type="ECO:0000256" key="1">
    <source>
        <dbReference type="PROSITE-ProRule" id="PRU01077"/>
    </source>
</evidence>
<sequence>MTRPIKFVDSFWGNDFCSTAGFDALSKRSKDCMQMCRDYERFLRERAKAEEIYAKSLMSLAKNSDGKCEIGTLRTSWDSLKGKTESIGLEHLEAARSMLEAADRVHKFTEQQKEKRKKEKDAVKKSGTAKKDLFKKCFDTKKNYETKSRDAENLDLQVQHIRDTSSVSTITTKEWEKLLLKQSKSKTDAKKADQSYHQILDQLDQCRAGWERDMTSLCNVFEQLEDERIKFLRNEMWVIVNIFSVTLLECDELCEKVRKDLEKCSVDEDIMDFINTHHTGREKPGCHEAMAQM</sequence>
<keyword evidence="5" id="KW-1185">Reference proteome</keyword>
<dbReference type="GO" id="GO:0051015">
    <property type="term" value="F:actin filament binding"/>
    <property type="evidence" value="ECO:0007669"/>
    <property type="project" value="TreeGrafter"/>
</dbReference>
<name>R7UDP0_CAPTE</name>
<dbReference type="InterPro" id="IPR031160">
    <property type="entry name" value="F_BAR_dom"/>
</dbReference>
<evidence type="ECO:0000313" key="5">
    <source>
        <dbReference type="Proteomes" id="UP000014760"/>
    </source>
</evidence>
<dbReference type="GO" id="GO:0005737">
    <property type="term" value="C:cytoplasm"/>
    <property type="evidence" value="ECO:0007669"/>
    <property type="project" value="TreeGrafter"/>
</dbReference>
<dbReference type="Pfam" id="PF00611">
    <property type="entry name" value="FCH"/>
    <property type="match status" value="1"/>
</dbReference>
<dbReference type="GO" id="GO:0005886">
    <property type="term" value="C:plasma membrane"/>
    <property type="evidence" value="ECO:0007669"/>
    <property type="project" value="TreeGrafter"/>
</dbReference>
<dbReference type="PANTHER" id="PTHR23065:SF61">
    <property type="entry name" value="PROLINE-SERINE-THREONINE PHOSPHATASE-INTERACTING PROTEIN 2-LIKE"/>
    <property type="match status" value="1"/>
</dbReference>
<feature type="domain" description="F-BAR" evidence="2">
    <location>
        <begin position="5"/>
        <end position="269"/>
    </location>
</feature>
<dbReference type="STRING" id="283909.R7UDP0"/>
<dbReference type="SMART" id="SM00055">
    <property type="entry name" value="FCH"/>
    <property type="match status" value="1"/>
</dbReference>
<evidence type="ECO:0000259" key="2">
    <source>
        <dbReference type="PROSITE" id="PS51741"/>
    </source>
</evidence>
<dbReference type="OrthoDB" id="10255964at2759"/>
<organism evidence="3">
    <name type="scientific">Capitella teleta</name>
    <name type="common">Polychaete worm</name>
    <dbReference type="NCBI Taxonomy" id="283909"/>
    <lineage>
        <taxon>Eukaryota</taxon>
        <taxon>Metazoa</taxon>
        <taxon>Spiralia</taxon>
        <taxon>Lophotrochozoa</taxon>
        <taxon>Annelida</taxon>
        <taxon>Polychaeta</taxon>
        <taxon>Sedentaria</taxon>
        <taxon>Scolecida</taxon>
        <taxon>Capitellidae</taxon>
        <taxon>Capitella</taxon>
    </lineage>
</organism>
<reference evidence="3 5" key="2">
    <citation type="journal article" date="2013" name="Nature">
        <title>Insights into bilaterian evolution from three spiralian genomes.</title>
        <authorList>
            <person name="Simakov O."/>
            <person name="Marletaz F."/>
            <person name="Cho S.J."/>
            <person name="Edsinger-Gonzales E."/>
            <person name="Havlak P."/>
            <person name="Hellsten U."/>
            <person name="Kuo D.H."/>
            <person name="Larsson T."/>
            <person name="Lv J."/>
            <person name="Arendt D."/>
            <person name="Savage R."/>
            <person name="Osoegawa K."/>
            <person name="de Jong P."/>
            <person name="Grimwood J."/>
            <person name="Chapman J.A."/>
            <person name="Shapiro H."/>
            <person name="Aerts A."/>
            <person name="Otillar R.P."/>
            <person name="Terry A.Y."/>
            <person name="Boore J.L."/>
            <person name="Grigoriev I.V."/>
            <person name="Lindberg D.R."/>
            <person name="Seaver E.C."/>
            <person name="Weisblat D.A."/>
            <person name="Putnam N.H."/>
            <person name="Rokhsar D.S."/>
        </authorList>
    </citation>
    <scope>NUCLEOTIDE SEQUENCE</scope>
    <source>
        <strain evidence="3 5">I ESC-2004</strain>
    </source>
</reference>
<evidence type="ECO:0000313" key="4">
    <source>
        <dbReference type="EnsemblMetazoa" id="CapteP211828"/>
    </source>
</evidence>
<evidence type="ECO:0000313" key="3">
    <source>
        <dbReference type="EMBL" id="ELU01377.1"/>
    </source>
</evidence>
<dbReference type="PANTHER" id="PTHR23065">
    <property type="entry name" value="PROLINE-SERINE-THREONINE PHOSPHATASE INTERACTING PROTEIN 1"/>
    <property type="match status" value="1"/>
</dbReference>
<dbReference type="HOGENOM" id="CLU_038196_1_1_1"/>
<reference evidence="4" key="3">
    <citation type="submission" date="2015-06" db="UniProtKB">
        <authorList>
            <consortium name="EnsemblMetazoa"/>
        </authorList>
    </citation>
    <scope>IDENTIFICATION</scope>
</reference>
<dbReference type="GO" id="GO:0030041">
    <property type="term" value="P:actin filament polymerization"/>
    <property type="evidence" value="ECO:0007669"/>
    <property type="project" value="TreeGrafter"/>
</dbReference>
<dbReference type="Proteomes" id="UP000014760">
    <property type="component" value="Unassembled WGS sequence"/>
</dbReference>
<dbReference type="InterPro" id="IPR001060">
    <property type="entry name" value="FCH_dom"/>
</dbReference>
<reference evidence="5" key="1">
    <citation type="submission" date="2012-12" db="EMBL/GenBank/DDBJ databases">
        <authorList>
            <person name="Hellsten U."/>
            <person name="Grimwood J."/>
            <person name="Chapman J.A."/>
            <person name="Shapiro H."/>
            <person name="Aerts A."/>
            <person name="Otillar R.P."/>
            <person name="Terry A.Y."/>
            <person name="Boore J.L."/>
            <person name="Simakov O."/>
            <person name="Marletaz F."/>
            <person name="Cho S.-J."/>
            <person name="Edsinger-Gonzales E."/>
            <person name="Havlak P."/>
            <person name="Kuo D.-H."/>
            <person name="Larsson T."/>
            <person name="Lv J."/>
            <person name="Arendt D."/>
            <person name="Savage R."/>
            <person name="Osoegawa K."/>
            <person name="de Jong P."/>
            <person name="Lindberg D.R."/>
            <person name="Seaver E.C."/>
            <person name="Weisblat D.A."/>
            <person name="Putnam N.H."/>
            <person name="Grigoriev I.V."/>
            <person name="Rokhsar D.S."/>
        </authorList>
    </citation>
    <scope>NUCLEOTIDE SEQUENCE</scope>
    <source>
        <strain evidence="5">I ESC-2004</strain>
    </source>
</reference>
<dbReference type="FunFam" id="1.20.1270.60:FF:000037">
    <property type="entry name" value="Proline-serine-threonine phosphatase interacting protein 1"/>
    <property type="match status" value="1"/>
</dbReference>
<dbReference type="Gene3D" id="1.20.1270.60">
    <property type="entry name" value="Arfaptin homology (AH) domain/BAR domain"/>
    <property type="match status" value="1"/>
</dbReference>
<dbReference type="PROSITE" id="PS51741">
    <property type="entry name" value="F_BAR"/>
    <property type="match status" value="1"/>
</dbReference>
<dbReference type="OMA" id="KNYEARC"/>
<dbReference type="EMBL" id="KB305088">
    <property type="protein sequence ID" value="ELU01377.1"/>
    <property type="molecule type" value="Genomic_DNA"/>
</dbReference>
<dbReference type="GO" id="GO:0005884">
    <property type="term" value="C:actin filament"/>
    <property type="evidence" value="ECO:0007669"/>
    <property type="project" value="TreeGrafter"/>
</dbReference>
<dbReference type="EnsemblMetazoa" id="CapteT211828">
    <property type="protein sequence ID" value="CapteP211828"/>
    <property type="gene ID" value="CapteG211828"/>
</dbReference>
<proteinExistence type="predicted"/>
<dbReference type="InterPro" id="IPR027267">
    <property type="entry name" value="AH/BAR_dom_sf"/>
</dbReference>
<keyword evidence="1" id="KW-0175">Coiled coil</keyword>
<protein>
    <recommendedName>
        <fullName evidence="2">F-BAR domain-containing protein</fullName>
    </recommendedName>
</protein>